<organism evidence="1">
    <name type="scientific">Sinorhizobium medicae</name>
    <dbReference type="NCBI Taxonomy" id="110321"/>
    <lineage>
        <taxon>Bacteria</taxon>
        <taxon>Pseudomonadati</taxon>
        <taxon>Pseudomonadota</taxon>
        <taxon>Alphaproteobacteria</taxon>
        <taxon>Hyphomicrobiales</taxon>
        <taxon>Rhizobiaceae</taxon>
        <taxon>Sinorhizobium/Ensifer group</taxon>
        <taxon>Sinorhizobium</taxon>
    </lineage>
</organism>
<dbReference type="AlphaFoldDB" id="A0A508WZX1"/>
<name>A0A508WZX1_9HYPH</name>
<proteinExistence type="predicted"/>
<dbReference type="EMBL" id="CABFNB010000116">
    <property type="protein sequence ID" value="VTZ63162.1"/>
    <property type="molecule type" value="Genomic_DNA"/>
</dbReference>
<dbReference type="Proteomes" id="UP000507954">
    <property type="component" value="Unassembled WGS sequence"/>
</dbReference>
<accession>A0A508WZX1</accession>
<sequence>MLRLLEGVASQVEQERHAQFGKGFAPDAEGFAAILEEYHFPVVVARGDDLPVVIHVPELVTRRLVGLAFQIFELIVAVDIVAIAAAVEFDTLQKLFLDVRCTGNRAKRRQPILMSNDTVESLACREPGRPAHESRNAIGAFPVRVLFAPERRRGGIRPCVEMRSIVGRIHDHSIFGDTEFVEELEQLADMHVMFDHTIVILVAAWPRYAGMFRLDMCSEMHARAVPPDEEGRACLVLARNEILGRSKGLLVNRFHPLFGERAGILDLAIGEGMDHAARAKSTAEFRVLRIVAVLRLLLRIEVIQVAEKLVEAVIGRQVLVPVPLVVLAELARRVALALENGCHRDIRLLPAFLRAGEADLGHAGAHRYITANESGAPGRAALLSVIIREGQAFLSDPVDVRRLIAHHATIIMADIPGTDVIAPDDQDVRLLGGPAGIWRLRLRLRLGGLRAAGCQYGRCRGNGSPAKQNAAPRDIGALAWITLVRNRFFFHWDHSILYKTHWEAGSIGSHVGAAGTNIIRAFQRSGSWTKGQLAGSRFAA</sequence>
<reference evidence="1" key="1">
    <citation type="submission" date="2019-06" db="EMBL/GenBank/DDBJ databases">
        <authorList>
            <person name="Le Quere A."/>
            <person name="Colella S."/>
        </authorList>
    </citation>
    <scope>NUCLEOTIDE SEQUENCE</scope>
    <source>
        <strain evidence="1">EmedicaeMD41</strain>
    </source>
</reference>
<evidence type="ECO:0000313" key="1">
    <source>
        <dbReference type="EMBL" id="VTZ63162.1"/>
    </source>
</evidence>
<gene>
    <name evidence="1" type="ORF">EMEDMD4_490089</name>
</gene>
<protein>
    <submittedName>
        <fullName evidence="1">Uncharacterized protein</fullName>
    </submittedName>
</protein>